<comment type="caution">
    <text evidence="2">The sequence shown here is derived from an EMBL/GenBank/DDBJ whole genome shotgun (WGS) entry which is preliminary data.</text>
</comment>
<dbReference type="Proteomes" id="UP001208017">
    <property type="component" value="Unassembled WGS sequence"/>
</dbReference>
<protein>
    <submittedName>
        <fullName evidence="2">C39 family peptidase</fullName>
    </submittedName>
</protein>
<dbReference type="EMBL" id="JAPMLT010000008">
    <property type="protein sequence ID" value="MCX7570988.1"/>
    <property type="molecule type" value="Genomic_DNA"/>
</dbReference>
<dbReference type="PANTHER" id="PTHR37806">
    <property type="entry name" value="LMO0724 PROTEIN"/>
    <property type="match status" value="1"/>
</dbReference>
<evidence type="ECO:0000259" key="1">
    <source>
        <dbReference type="Pfam" id="PF13529"/>
    </source>
</evidence>
<proteinExistence type="predicted"/>
<reference evidence="2 3" key="1">
    <citation type="submission" date="2022-11" db="EMBL/GenBank/DDBJ databases">
        <title>Study of microbial diversity in lake waters.</title>
        <authorList>
            <person name="Zhang J."/>
        </authorList>
    </citation>
    <scope>NUCLEOTIDE SEQUENCE [LARGE SCALE GENOMIC DNA]</scope>
    <source>
        <strain evidence="2 3">DT12</strain>
    </source>
</reference>
<organism evidence="2 3">
    <name type="scientific">Tumebacillus lacus</name>
    <dbReference type="NCBI Taxonomy" id="2995335"/>
    <lineage>
        <taxon>Bacteria</taxon>
        <taxon>Bacillati</taxon>
        <taxon>Bacillota</taxon>
        <taxon>Bacilli</taxon>
        <taxon>Bacillales</taxon>
        <taxon>Alicyclobacillaceae</taxon>
        <taxon>Tumebacillus</taxon>
    </lineage>
</organism>
<gene>
    <name evidence="2" type="ORF">OS242_13645</name>
</gene>
<dbReference type="Gene3D" id="3.90.70.10">
    <property type="entry name" value="Cysteine proteinases"/>
    <property type="match status" value="1"/>
</dbReference>
<dbReference type="RefSeq" id="WP_267152238.1">
    <property type="nucleotide sequence ID" value="NZ_JAPMLT010000008.1"/>
</dbReference>
<name>A0ABT3X273_9BACL</name>
<feature type="domain" description="Peptidase C39-like" evidence="1">
    <location>
        <begin position="7"/>
        <end position="170"/>
    </location>
</feature>
<evidence type="ECO:0000313" key="3">
    <source>
        <dbReference type="Proteomes" id="UP001208017"/>
    </source>
</evidence>
<dbReference type="InterPro" id="IPR039564">
    <property type="entry name" value="Peptidase_C39-like"/>
</dbReference>
<keyword evidence="3" id="KW-1185">Reference proteome</keyword>
<accession>A0ABT3X273</accession>
<evidence type="ECO:0000313" key="2">
    <source>
        <dbReference type="EMBL" id="MCX7570988.1"/>
    </source>
</evidence>
<sequence length="201" mass="22522">MTVRIEGVPVLYQYPVLPTGCEATALTMLLNWAGVDVTKEAVADGLVKEPTPFERDGKLVGGNPHRAFIGDPYDKESYGTFHEVIAAALEGYLPRKAWDVSGLSFEELLAHVEAGRPVVVWATIELKEPRPTDLWEDIDDSGTMIQWRSPEHCMTLVGYGEEVVVINDPHTGKQEHYDRDLFRLRWEQMGQQAVTVKSDQA</sequence>
<dbReference type="PANTHER" id="PTHR37806:SF1">
    <property type="entry name" value="PEPTIDASE C39-LIKE DOMAIN-CONTAINING PROTEIN"/>
    <property type="match status" value="1"/>
</dbReference>
<dbReference type="Pfam" id="PF13529">
    <property type="entry name" value="Peptidase_C39_2"/>
    <property type="match status" value="1"/>
</dbReference>